<organism evidence="2 3">
    <name type="scientific">Nocardioides agariphilus</name>
    <dbReference type="NCBI Taxonomy" id="433664"/>
    <lineage>
        <taxon>Bacteria</taxon>
        <taxon>Bacillati</taxon>
        <taxon>Actinomycetota</taxon>
        <taxon>Actinomycetes</taxon>
        <taxon>Propionibacteriales</taxon>
        <taxon>Nocardioidaceae</taxon>
        <taxon>Nocardioides</taxon>
    </lineage>
</organism>
<dbReference type="Pfam" id="PF00722">
    <property type="entry name" value="Glyco_hydro_16"/>
    <property type="match status" value="1"/>
</dbReference>
<reference evidence="2" key="1">
    <citation type="submission" date="2020-11" db="EMBL/GenBank/DDBJ databases">
        <title>Nocardioides cynanchi sp. nov., isolated from soil of rhizosphere of Cynanchum wilfordii.</title>
        <authorList>
            <person name="Lee J.-S."/>
            <person name="Suh M.K."/>
            <person name="Kim J.-S."/>
        </authorList>
    </citation>
    <scope>NUCLEOTIDE SEQUENCE</scope>
    <source>
        <strain evidence="2">KCTC 19276</strain>
    </source>
</reference>
<accession>A0A930VQI6</accession>
<name>A0A930VQI6_9ACTN</name>
<keyword evidence="3" id="KW-1185">Reference proteome</keyword>
<dbReference type="GO" id="GO:0004553">
    <property type="term" value="F:hydrolase activity, hydrolyzing O-glycosyl compounds"/>
    <property type="evidence" value="ECO:0007669"/>
    <property type="project" value="InterPro"/>
</dbReference>
<feature type="domain" description="GH16" evidence="1">
    <location>
        <begin position="120"/>
        <end position="388"/>
    </location>
</feature>
<dbReference type="InterPro" id="IPR013320">
    <property type="entry name" value="ConA-like_dom_sf"/>
</dbReference>
<dbReference type="GO" id="GO:0005975">
    <property type="term" value="P:carbohydrate metabolic process"/>
    <property type="evidence" value="ECO:0007669"/>
    <property type="project" value="InterPro"/>
</dbReference>
<dbReference type="PROSITE" id="PS51762">
    <property type="entry name" value="GH16_2"/>
    <property type="match status" value="1"/>
</dbReference>
<dbReference type="EMBL" id="JADKPO010000021">
    <property type="protein sequence ID" value="MBF4769163.1"/>
    <property type="molecule type" value="Genomic_DNA"/>
</dbReference>
<evidence type="ECO:0000259" key="1">
    <source>
        <dbReference type="PROSITE" id="PS51762"/>
    </source>
</evidence>
<evidence type="ECO:0000313" key="2">
    <source>
        <dbReference type="EMBL" id="MBF4769163.1"/>
    </source>
</evidence>
<sequence>MRTGRWVLVGLLVAALVGGGAYAYLGYVRKAQQTVTAQLLPGIAQPGADPASSDKAVGLVVATVEPADEGRPVHLQTRSGAGWESQAVAEQDADGNVEFLLERGGLDAGRSYRVVSLGDGDSAEATSPVLSGDEWGRPDFEDEFDRDTLGDQWLNRGEDYNVEGLRACSKGSGDAVAVGGGTLQLSVLLDPARADERCSPRNGKGDLIGSYRYRLNGHVMPNAHYFRYGVLAARIKFQKMQGQHASLWMQPAISESTTDSATGGAEIDVIEWFGEGTANGGLTTFIYKLSEDGPVKVGDFIADPDSFLTGQDDSWYDRYHVFSVEWTSQAYIFRIDGKETWRTSEGISHQPEYPILSLLSSDYELRKLPDPGDLPQTMHVDWVRFWEA</sequence>
<dbReference type="RefSeq" id="WP_194697304.1">
    <property type="nucleotide sequence ID" value="NZ_JADKPO010000021.1"/>
</dbReference>
<dbReference type="InterPro" id="IPR000757">
    <property type="entry name" value="Beta-glucanase-like"/>
</dbReference>
<proteinExistence type="predicted"/>
<dbReference type="AlphaFoldDB" id="A0A930VQI6"/>
<dbReference type="CDD" id="cd00413">
    <property type="entry name" value="Glyco_hydrolase_16"/>
    <property type="match status" value="1"/>
</dbReference>
<protein>
    <submittedName>
        <fullName evidence="2">Family 16 glycosylhydrolase</fullName>
    </submittedName>
</protein>
<dbReference type="Gene3D" id="2.60.120.200">
    <property type="match status" value="1"/>
</dbReference>
<comment type="caution">
    <text evidence="2">The sequence shown here is derived from an EMBL/GenBank/DDBJ whole genome shotgun (WGS) entry which is preliminary data.</text>
</comment>
<gene>
    <name evidence="2" type="ORF">ISU10_15450</name>
</gene>
<dbReference type="SUPFAM" id="SSF49899">
    <property type="entry name" value="Concanavalin A-like lectins/glucanases"/>
    <property type="match status" value="1"/>
</dbReference>
<dbReference type="Proteomes" id="UP000660668">
    <property type="component" value="Unassembled WGS sequence"/>
</dbReference>
<evidence type="ECO:0000313" key="3">
    <source>
        <dbReference type="Proteomes" id="UP000660668"/>
    </source>
</evidence>